<evidence type="ECO:0000313" key="1">
    <source>
        <dbReference type="Proteomes" id="UP000887579"/>
    </source>
</evidence>
<dbReference type="WBParaSite" id="ES5_v2.g18996.t1">
    <property type="protein sequence ID" value="ES5_v2.g18996.t1"/>
    <property type="gene ID" value="ES5_v2.g18996"/>
</dbReference>
<organism evidence="1 2">
    <name type="scientific">Panagrolaimus sp. ES5</name>
    <dbReference type="NCBI Taxonomy" id="591445"/>
    <lineage>
        <taxon>Eukaryota</taxon>
        <taxon>Metazoa</taxon>
        <taxon>Ecdysozoa</taxon>
        <taxon>Nematoda</taxon>
        <taxon>Chromadorea</taxon>
        <taxon>Rhabditida</taxon>
        <taxon>Tylenchina</taxon>
        <taxon>Panagrolaimomorpha</taxon>
        <taxon>Panagrolaimoidea</taxon>
        <taxon>Panagrolaimidae</taxon>
        <taxon>Panagrolaimus</taxon>
    </lineage>
</organism>
<dbReference type="Proteomes" id="UP000887579">
    <property type="component" value="Unplaced"/>
</dbReference>
<accession>A0AC34FNT6</accession>
<reference evidence="2" key="1">
    <citation type="submission" date="2022-11" db="UniProtKB">
        <authorList>
            <consortium name="WormBaseParasite"/>
        </authorList>
    </citation>
    <scope>IDENTIFICATION</scope>
</reference>
<name>A0AC34FNT6_9BILA</name>
<proteinExistence type="predicted"/>
<protein>
    <submittedName>
        <fullName evidence="2">DUF1732 domain-containing protein</fullName>
    </submittedName>
</protein>
<evidence type="ECO:0000313" key="2">
    <source>
        <dbReference type="WBParaSite" id="ES5_v2.g18996.t1"/>
    </source>
</evidence>
<sequence length="56" mass="6369">DLEESKNTVNKRLEYIAEEINRCEKSLDDVTKRLGISREAVDSTMKELQTLIAKGS</sequence>